<keyword evidence="4" id="KW-0418">Kinase</keyword>
<dbReference type="NCBIfam" id="NF011049">
    <property type="entry name" value="PRK14479.1"/>
    <property type="match status" value="1"/>
</dbReference>
<reference evidence="9" key="2">
    <citation type="submission" date="2008-08" db="EMBL/GenBank/DDBJ databases">
        <authorList>
            <consortium name="Diatom Consortium"/>
            <person name="Grigoriev I."/>
            <person name="Grimwood J."/>
            <person name="Kuo A."/>
            <person name="Otillar R.P."/>
            <person name="Salamov A."/>
            <person name="Detter J.C."/>
            <person name="Lindquist E."/>
            <person name="Shapiro H."/>
            <person name="Lucas S."/>
            <person name="Glavina del Rio T."/>
            <person name="Pitluck S."/>
            <person name="Rokhsar D."/>
            <person name="Bowler C."/>
        </authorList>
    </citation>
    <scope>GENOME REANNOTATION</scope>
    <source>
        <strain evidence="9">CCAP 1055/1</strain>
    </source>
</reference>
<dbReference type="Proteomes" id="UP000000759">
    <property type="component" value="Chromosome 1"/>
</dbReference>
<dbReference type="FunFam" id="1.25.40.340:FF:000002">
    <property type="entry name" value="Dihydroxyacetone kinase, L subunit"/>
    <property type="match status" value="1"/>
</dbReference>
<dbReference type="PANTHER" id="PTHR28629:SF4">
    <property type="entry name" value="TRIOKINASE_FMN CYCLASE"/>
    <property type="match status" value="1"/>
</dbReference>
<dbReference type="GO" id="GO:0005829">
    <property type="term" value="C:cytosol"/>
    <property type="evidence" value="ECO:0007669"/>
    <property type="project" value="TreeGrafter"/>
</dbReference>
<keyword evidence="2" id="KW-0808">Transferase</keyword>
<evidence type="ECO:0000256" key="5">
    <source>
        <dbReference type="ARBA" id="ARBA00022840"/>
    </source>
</evidence>
<keyword evidence="8" id="KW-0456">Lyase</keyword>
<feature type="non-terminal residue" evidence="8">
    <location>
        <position position="577"/>
    </location>
</feature>
<dbReference type="FunFam" id="3.40.50.10440:FF:000001">
    <property type="entry name" value="Dihydroxyacetone kinase, DhaK subunit"/>
    <property type="match status" value="1"/>
</dbReference>
<dbReference type="GO" id="GO:0004634">
    <property type="term" value="F:phosphopyruvate hydratase activity"/>
    <property type="evidence" value="ECO:0007669"/>
    <property type="project" value="UniProtKB-EC"/>
</dbReference>
<dbReference type="EC" id="4.2.1.11" evidence="8"/>
<dbReference type="InterPro" id="IPR036117">
    <property type="entry name" value="DhaL_dom_sf"/>
</dbReference>
<dbReference type="PANTHER" id="PTHR28629">
    <property type="entry name" value="TRIOKINASE/FMN CYCLASE"/>
    <property type="match status" value="1"/>
</dbReference>
<dbReference type="FunFam" id="3.30.1180.20:FF:000001">
    <property type="entry name" value="Dihydroxyacetone kinase 1"/>
    <property type="match status" value="1"/>
</dbReference>
<keyword evidence="5" id="KW-0067">ATP-binding</keyword>
<dbReference type="GeneID" id="7196784"/>
<dbReference type="AlphaFoldDB" id="B7FQ57"/>
<dbReference type="SMART" id="SM01120">
    <property type="entry name" value="Dak2"/>
    <property type="match status" value="1"/>
</dbReference>
<evidence type="ECO:0000313" key="8">
    <source>
        <dbReference type="EMBL" id="EEC51798.1"/>
    </source>
</evidence>
<dbReference type="Gene3D" id="1.25.40.340">
    <property type="match status" value="1"/>
</dbReference>
<name>B7FQ57_PHATC</name>
<feature type="non-terminal residue" evidence="8">
    <location>
        <position position="1"/>
    </location>
</feature>
<dbReference type="GO" id="GO:0019563">
    <property type="term" value="P:glycerol catabolic process"/>
    <property type="evidence" value="ECO:0007669"/>
    <property type="project" value="TreeGrafter"/>
</dbReference>
<evidence type="ECO:0000256" key="3">
    <source>
        <dbReference type="ARBA" id="ARBA00022741"/>
    </source>
</evidence>
<accession>B7FQ57</accession>
<dbReference type="InterPro" id="IPR004007">
    <property type="entry name" value="DhaL_dom"/>
</dbReference>
<reference evidence="8 9" key="1">
    <citation type="journal article" date="2008" name="Nature">
        <title>The Phaeodactylum genome reveals the evolutionary history of diatom genomes.</title>
        <authorList>
            <person name="Bowler C."/>
            <person name="Allen A.E."/>
            <person name="Badger J.H."/>
            <person name="Grimwood J."/>
            <person name="Jabbari K."/>
            <person name="Kuo A."/>
            <person name="Maheswari U."/>
            <person name="Martens C."/>
            <person name="Maumus F."/>
            <person name="Otillar R.P."/>
            <person name="Rayko E."/>
            <person name="Salamov A."/>
            <person name="Vandepoele K."/>
            <person name="Beszteri B."/>
            <person name="Gruber A."/>
            <person name="Heijde M."/>
            <person name="Katinka M."/>
            <person name="Mock T."/>
            <person name="Valentin K."/>
            <person name="Verret F."/>
            <person name="Berges J.A."/>
            <person name="Brownlee C."/>
            <person name="Cadoret J.P."/>
            <person name="Chiovitti A."/>
            <person name="Choi C.J."/>
            <person name="Coesel S."/>
            <person name="De Martino A."/>
            <person name="Detter J.C."/>
            <person name="Durkin C."/>
            <person name="Falciatore A."/>
            <person name="Fournet J."/>
            <person name="Haruta M."/>
            <person name="Huysman M.J."/>
            <person name="Jenkins B.D."/>
            <person name="Jiroutova K."/>
            <person name="Jorgensen R.E."/>
            <person name="Joubert Y."/>
            <person name="Kaplan A."/>
            <person name="Kroger N."/>
            <person name="Kroth P.G."/>
            <person name="La Roche J."/>
            <person name="Lindquist E."/>
            <person name="Lommer M."/>
            <person name="Martin-Jezequel V."/>
            <person name="Lopez P.J."/>
            <person name="Lucas S."/>
            <person name="Mangogna M."/>
            <person name="McGinnis K."/>
            <person name="Medlin L.K."/>
            <person name="Montsant A."/>
            <person name="Oudot-Le Secq M.P."/>
            <person name="Napoli C."/>
            <person name="Obornik M."/>
            <person name="Parker M.S."/>
            <person name="Petit J.L."/>
            <person name="Porcel B.M."/>
            <person name="Poulsen N."/>
            <person name="Robison M."/>
            <person name="Rychlewski L."/>
            <person name="Rynearson T.A."/>
            <person name="Schmutz J."/>
            <person name="Shapiro H."/>
            <person name="Siaut M."/>
            <person name="Stanley M."/>
            <person name="Sussman M.R."/>
            <person name="Taylor A.R."/>
            <person name="Vardi A."/>
            <person name="von Dassow P."/>
            <person name="Vyverman W."/>
            <person name="Willis A."/>
            <person name="Wyrwicz L.S."/>
            <person name="Rokhsar D.S."/>
            <person name="Weissenbach J."/>
            <person name="Armbrust E.V."/>
            <person name="Green B.R."/>
            <person name="Van de Peer Y."/>
            <person name="Grigoriev I.V."/>
        </authorList>
    </citation>
    <scope>NUCLEOTIDE SEQUENCE [LARGE SCALE GENOMIC DNA]</scope>
    <source>
        <strain evidence="8 9">CCAP 1055/1</strain>
    </source>
</reference>
<keyword evidence="9" id="KW-1185">Reference proteome</keyword>
<feature type="domain" description="DhaL" evidence="6">
    <location>
        <begin position="389"/>
        <end position="577"/>
    </location>
</feature>
<dbReference type="SUPFAM" id="SSF101473">
    <property type="entry name" value="DhaL-like"/>
    <property type="match status" value="1"/>
</dbReference>
<proteinExistence type="inferred from homology"/>
<organism evidence="8 9">
    <name type="scientific">Phaeodactylum tricornutum (strain CCAP 1055/1)</name>
    <dbReference type="NCBI Taxonomy" id="556484"/>
    <lineage>
        <taxon>Eukaryota</taxon>
        <taxon>Sar</taxon>
        <taxon>Stramenopiles</taxon>
        <taxon>Ochrophyta</taxon>
        <taxon>Bacillariophyta</taxon>
        <taxon>Bacillariophyceae</taxon>
        <taxon>Bacillariophycidae</taxon>
        <taxon>Naviculales</taxon>
        <taxon>Phaeodactylaceae</taxon>
        <taxon>Phaeodactylum</taxon>
    </lineage>
</organism>
<dbReference type="eggNOG" id="KOG2426">
    <property type="taxonomic scope" value="Eukaryota"/>
</dbReference>
<evidence type="ECO:0000256" key="2">
    <source>
        <dbReference type="ARBA" id="ARBA00022679"/>
    </source>
</evidence>
<evidence type="ECO:0000256" key="1">
    <source>
        <dbReference type="ARBA" id="ARBA00008757"/>
    </source>
</evidence>
<dbReference type="GO" id="GO:0004371">
    <property type="term" value="F:glycerone kinase activity"/>
    <property type="evidence" value="ECO:0007669"/>
    <property type="project" value="InterPro"/>
</dbReference>
<evidence type="ECO:0000313" key="9">
    <source>
        <dbReference type="Proteomes" id="UP000000759"/>
    </source>
</evidence>
<dbReference type="PROSITE" id="PS51480">
    <property type="entry name" value="DHAL"/>
    <property type="match status" value="1"/>
</dbReference>
<dbReference type="InParanoid" id="B7FQ57"/>
<dbReference type="STRING" id="556484.B7FQ57"/>
<dbReference type="Gene3D" id="3.40.50.10440">
    <property type="entry name" value="Dihydroxyacetone kinase, domain 1"/>
    <property type="match status" value="1"/>
</dbReference>
<dbReference type="InterPro" id="IPR050861">
    <property type="entry name" value="Dihydroxyacetone_Kinase"/>
</dbReference>
<dbReference type="Pfam" id="PF02734">
    <property type="entry name" value="Dak2"/>
    <property type="match status" value="1"/>
</dbReference>
<feature type="domain" description="DhaK" evidence="7">
    <location>
        <begin position="6"/>
        <end position="347"/>
    </location>
</feature>
<dbReference type="Pfam" id="PF02733">
    <property type="entry name" value="Dak1"/>
    <property type="match status" value="1"/>
</dbReference>
<dbReference type="GO" id="GO:0005524">
    <property type="term" value="F:ATP binding"/>
    <property type="evidence" value="ECO:0007669"/>
    <property type="project" value="UniProtKB-KW"/>
</dbReference>
<dbReference type="RefSeq" id="XP_002177335.1">
    <property type="nucleotide sequence ID" value="XM_002177299.1"/>
</dbReference>
<dbReference type="OrthoDB" id="1724672at2759"/>
<dbReference type="KEGG" id="pti:PHATRDRAFT_42962"/>
<dbReference type="SUPFAM" id="SSF82549">
    <property type="entry name" value="DAK1/DegV-like"/>
    <property type="match status" value="1"/>
</dbReference>
<evidence type="ECO:0000259" key="7">
    <source>
        <dbReference type="PROSITE" id="PS51481"/>
    </source>
</evidence>
<dbReference type="HOGENOM" id="CLU_017054_6_1_1"/>
<dbReference type="PROSITE" id="PS51481">
    <property type="entry name" value="DHAK"/>
    <property type="match status" value="1"/>
</dbReference>
<evidence type="ECO:0000256" key="4">
    <source>
        <dbReference type="ARBA" id="ARBA00022777"/>
    </source>
</evidence>
<sequence>KKIINNPSESVDEFIQGLLLQYPNKLVKLQNHHVLLASSTPQNSVQLISGGGSGHEPSHAGWLGTGMLSAAVCGGIFASPSVSSILAAIRAVSKKTCASGVLLVIKNYTGDRLNFGMAAEKANQEGIPTQMVVVADDCALPRAKGITGSRGVAGTVLVHKIAGAASASGRDLEQVLALARLTCSRMGTLGVAMGSVTVPGADTINDRLDEKTIEIGLGIHGEAGMKQSPLLTADEMAREMIDKIQSHGRVEERDGTKTVIPLFEKGDEVVVLVNNLGGTSNFEMSILARSTVKLLESEDFGAKATRVLVGSFMTSFDMHGASITILNVENQPELLELLDAQTEAVAWTTTDVWKTGTTRPSANEVPEVLVENDASLLQKPPLSVEGFPTIAGALLKKAAAKIVESEPLLTKYDTIVGDGDCGITMKRGATEIQERLEKQIIPLDHPVTMFDALADAISASMGGTSGVLLELMFRKISSTLCRAESIGTIELCESFRAGVEAVSLVGGAQVGSRTMLDALVPAASTLVETQSLTEAATKAREGAVSTSAMKSASAGRSNYLNENSLSGTPDPGAEAVA</sequence>
<dbReference type="InterPro" id="IPR004006">
    <property type="entry name" value="DhaK_dom"/>
</dbReference>
<gene>
    <name evidence="8" type="ORF">PHATRDRAFT_42962</name>
</gene>
<dbReference type="Gene3D" id="3.30.1180.20">
    <property type="entry name" value="Dihydroxyacetone kinase, domain 2"/>
    <property type="match status" value="1"/>
</dbReference>
<keyword evidence="3" id="KW-0547">Nucleotide-binding</keyword>
<dbReference type="PaxDb" id="2850-Phatr42962"/>
<dbReference type="EMBL" id="CM000605">
    <property type="protein sequence ID" value="EEC51798.1"/>
    <property type="molecule type" value="Genomic_DNA"/>
</dbReference>
<comment type="similarity">
    <text evidence="1">Belongs to the dihydroxyacetone kinase (DAK) family.</text>
</comment>
<evidence type="ECO:0000259" key="6">
    <source>
        <dbReference type="PROSITE" id="PS51480"/>
    </source>
</evidence>
<protein>
    <submittedName>
        <fullName evidence="8">2-phosphoglycerate dehydratase</fullName>
        <ecNumber evidence="8">4.2.1.11</ecNumber>
    </submittedName>
</protein>